<evidence type="ECO:0000256" key="2">
    <source>
        <dbReference type="ARBA" id="ARBA00022823"/>
    </source>
</evidence>
<evidence type="ECO:0000256" key="1">
    <source>
        <dbReference type="ARBA" id="ARBA00009249"/>
    </source>
</evidence>
<comment type="cofactor">
    <cofactor evidence="3">
        <name>(R)-lipoate</name>
        <dbReference type="ChEBI" id="CHEBI:83088"/>
    </cofactor>
    <text evidence="3">Binds 1 lipoyl cofactor covalently.</text>
</comment>
<reference evidence="5 6" key="1">
    <citation type="submission" date="2023-10" db="EMBL/GenBank/DDBJ databases">
        <title>Noviherbaspirillum sp. CPCC 100848 genome assembly.</title>
        <authorList>
            <person name="Li X.Y."/>
            <person name="Fang X.M."/>
        </authorList>
    </citation>
    <scope>NUCLEOTIDE SEQUENCE [LARGE SCALE GENOMIC DNA]</scope>
    <source>
        <strain evidence="5 6">CPCC 100848</strain>
    </source>
</reference>
<dbReference type="CDD" id="cd06848">
    <property type="entry name" value="GCS_H"/>
    <property type="match status" value="1"/>
</dbReference>
<dbReference type="InterPro" id="IPR017453">
    <property type="entry name" value="GCV_H_sub"/>
</dbReference>
<dbReference type="InterPro" id="IPR011053">
    <property type="entry name" value="Single_hybrid_motif"/>
</dbReference>
<evidence type="ECO:0000313" key="6">
    <source>
        <dbReference type="Proteomes" id="UP001352263"/>
    </source>
</evidence>
<feature type="domain" description="Lipoyl-binding" evidence="4">
    <location>
        <begin position="20"/>
        <end position="102"/>
    </location>
</feature>
<dbReference type="HAMAP" id="MF_00272">
    <property type="entry name" value="GcvH"/>
    <property type="match status" value="1"/>
</dbReference>
<dbReference type="EMBL" id="JAWIIV010000024">
    <property type="protein sequence ID" value="MEC4722011.1"/>
    <property type="molecule type" value="Genomic_DNA"/>
</dbReference>
<dbReference type="Pfam" id="PF01597">
    <property type="entry name" value="GCV_H"/>
    <property type="match status" value="1"/>
</dbReference>
<dbReference type="Gene3D" id="2.40.50.100">
    <property type="match status" value="1"/>
</dbReference>
<comment type="function">
    <text evidence="3">The glycine cleavage system catalyzes the degradation of glycine. The H protein shuttles the methylamine group of glycine from the P protein to the T protein.</text>
</comment>
<comment type="caution">
    <text evidence="5">The sequence shown here is derived from an EMBL/GenBank/DDBJ whole genome shotgun (WGS) entry which is preliminary data.</text>
</comment>
<sequence>MSKTVYTQEHEWLRIEDNGQVTVGITDYAQDHLGDLVYVQLPETGKEYAKGDEAAVIESVKTAGEINMPASGTVTEVNGALGDEPGKVNEDAMGEGWFFRFQPASLDEINALMDEAGYKAYIESLG</sequence>
<gene>
    <name evidence="3 5" type="primary">gcvH</name>
    <name evidence="5" type="ORF">RY831_22855</name>
</gene>
<dbReference type="NCBIfam" id="TIGR00527">
    <property type="entry name" value="gcvH"/>
    <property type="match status" value="1"/>
</dbReference>
<dbReference type="Proteomes" id="UP001352263">
    <property type="component" value="Unassembled WGS sequence"/>
</dbReference>
<dbReference type="InterPro" id="IPR033753">
    <property type="entry name" value="GCV_H/Fam206"/>
</dbReference>
<evidence type="ECO:0000256" key="3">
    <source>
        <dbReference type="HAMAP-Rule" id="MF_00272"/>
    </source>
</evidence>
<dbReference type="RefSeq" id="WP_326508693.1">
    <property type="nucleotide sequence ID" value="NZ_JAWIIV010000024.1"/>
</dbReference>
<dbReference type="PROSITE" id="PS50968">
    <property type="entry name" value="BIOTINYL_LIPOYL"/>
    <property type="match status" value="1"/>
</dbReference>
<comment type="similarity">
    <text evidence="1 3">Belongs to the GcvH family.</text>
</comment>
<dbReference type="PANTHER" id="PTHR11715:SF3">
    <property type="entry name" value="GLYCINE CLEAVAGE SYSTEM H PROTEIN-RELATED"/>
    <property type="match status" value="1"/>
</dbReference>
<keyword evidence="2 3" id="KW-0450">Lipoyl</keyword>
<accession>A0ABU6JEB7</accession>
<dbReference type="InterPro" id="IPR000089">
    <property type="entry name" value="Biotin_lipoyl"/>
</dbReference>
<evidence type="ECO:0000259" key="4">
    <source>
        <dbReference type="PROSITE" id="PS50968"/>
    </source>
</evidence>
<proteinExistence type="inferred from homology"/>
<comment type="subunit">
    <text evidence="3">The glycine cleavage system is composed of four proteins: P, T, L and H.</text>
</comment>
<protein>
    <recommendedName>
        <fullName evidence="3">Glycine cleavage system H protein</fullName>
    </recommendedName>
</protein>
<keyword evidence="6" id="KW-1185">Reference proteome</keyword>
<feature type="modified residue" description="N6-lipoyllysine" evidence="3">
    <location>
        <position position="61"/>
    </location>
</feature>
<dbReference type="NCBIfam" id="NF002270">
    <property type="entry name" value="PRK01202.1"/>
    <property type="match status" value="1"/>
</dbReference>
<name>A0ABU6JEB7_9BURK</name>
<evidence type="ECO:0000313" key="5">
    <source>
        <dbReference type="EMBL" id="MEC4722011.1"/>
    </source>
</evidence>
<dbReference type="SUPFAM" id="SSF51230">
    <property type="entry name" value="Single hybrid motif"/>
    <property type="match status" value="1"/>
</dbReference>
<organism evidence="5 6">
    <name type="scientific">Noviherbaspirillum album</name>
    <dbReference type="NCBI Taxonomy" id="3080276"/>
    <lineage>
        <taxon>Bacteria</taxon>
        <taxon>Pseudomonadati</taxon>
        <taxon>Pseudomonadota</taxon>
        <taxon>Betaproteobacteria</taxon>
        <taxon>Burkholderiales</taxon>
        <taxon>Oxalobacteraceae</taxon>
        <taxon>Noviherbaspirillum</taxon>
    </lineage>
</organism>
<dbReference type="PANTHER" id="PTHR11715">
    <property type="entry name" value="GLYCINE CLEAVAGE SYSTEM H PROTEIN"/>
    <property type="match status" value="1"/>
</dbReference>
<dbReference type="InterPro" id="IPR002930">
    <property type="entry name" value="GCV_H"/>
</dbReference>